<protein>
    <submittedName>
        <fullName evidence="1">Uncharacterized protein</fullName>
    </submittedName>
</protein>
<gene>
    <name evidence="1" type="ORF">R3I93_005922</name>
</gene>
<reference evidence="1 2" key="1">
    <citation type="submission" date="2024-02" db="EMBL/GenBank/DDBJ databases">
        <title>Chromosome-level genome assembly of the Eurasian Minnow (Phoxinus phoxinus).</title>
        <authorList>
            <person name="Oriowo T.O."/>
            <person name="Martin S."/>
            <person name="Stange M."/>
            <person name="Chrysostomakis Y."/>
            <person name="Brown T."/>
            <person name="Winkler S."/>
            <person name="Kukowka S."/>
            <person name="Myers E.W."/>
            <person name="Bohne A."/>
        </authorList>
    </citation>
    <scope>NUCLEOTIDE SEQUENCE [LARGE SCALE GENOMIC DNA]</scope>
    <source>
        <strain evidence="1">ZFMK-TIS-60720</strain>
        <tissue evidence="1">Whole Organism</tissue>
    </source>
</reference>
<dbReference type="EMBL" id="JAYKXH010000006">
    <property type="protein sequence ID" value="KAK7165982.1"/>
    <property type="molecule type" value="Genomic_DNA"/>
</dbReference>
<dbReference type="AlphaFoldDB" id="A0AAN9D7T4"/>
<keyword evidence="2" id="KW-1185">Reference proteome</keyword>
<proteinExistence type="predicted"/>
<organism evidence="1 2">
    <name type="scientific">Phoxinus phoxinus</name>
    <name type="common">Eurasian minnow</name>
    <dbReference type="NCBI Taxonomy" id="58324"/>
    <lineage>
        <taxon>Eukaryota</taxon>
        <taxon>Metazoa</taxon>
        <taxon>Chordata</taxon>
        <taxon>Craniata</taxon>
        <taxon>Vertebrata</taxon>
        <taxon>Euteleostomi</taxon>
        <taxon>Actinopterygii</taxon>
        <taxon>Neopterygii</taxon>
        <taxon>Teleostei</taxon>
        <taxon>Ostariophysi</taxon>
        <taxon>Cypriniformes</taxon>
        <taxon>Leuciscidae</taxon>
        <taxon>Phoxininae</taxon>
        <taxon>Phoxinus</taxon>
    </lineage>
</organism>
<comment type="caution">
    <text evidence="1">The sequence shown here is derived from an EMBL/GenBank/DDBJ whole genome shotgun (WGS) entry which is preliminary data.</text>
</comment>
<accession>A0AAN9D7T4</accession>
<name>A0AAN9D7T4_9TELE</name>
<evidence type="ECO:0000313" key="1">
    <source>
        <dbReference type="EMBL" id="KAK7165982.1"/>
    </source>
</evidence>
<evidence type="ECO:0000313" key="2">
    <source>
        <dbReference type="Proteomes" id="UP001364617"/>
    </source>
</evidence>
<dbReference type="Proteomes" id="UP001364617">
    <property type="component" value="Unassembled WGS sequence"/>
</dbReference>
<sequence>MPAQGTPVIQSSLPGSEVLVQAHHVPQQFQPKSPRVPSGPQQQLAALTNPWASQPNPIQVNFQHTFNTCPILIPSKPPFSCLFSSTQRLNNILQFQLHDH</sequence>